<keyword evidence="1" id="KW-0505">Motor protein</keyword>
<dbReference type="GO" id="GO:0005524">
    <property type="term" value="F:ATP binding"/>
    <property type="evidence" value="ECO:0007669"/>
    <property type="project" value="UniProtKB-UniRule"/>
</dbReference>
<dbReference type="PRINTS" id="PR00380">
    <property type="entry name" value="KINESINHEAVY"/>
</dbReference>
<dbReference type="EMBL" id="AFBI03000100">
    <property type="protein sequence ID" value="EJW01954.1"/>
    <property type="molecule type" value="Genomic_DNA"/>
</dbReference>
<feature type="binding site" evidence="1">
    <location>
        <begin position="730"/>
        <end position="737"/>
    </location>
    <ligand>
        <name>ATP</name>
        <dbReference type="ChEBI" id="CHEBI:30616"/>
    </ligand>
</feature>
<dbReference type="PROSITE" id="PS50067">
    <property type="entry name" value="KINESIN_MOTOR_2"/>
    <property type="match status" value="1"/>
</dbReference>
<dbReference type="GO" id="GO:0003777">
    <property type="term" value="F:microtubule motor activity"/>
    <property type="evidence" value="ECO:0007669"/>
    <property type="project" value="InterPro"/>
</dbReference>
<dbReference type="InterPro" id="IPR001752">
    <property type="entry name" value="Kinesin_motor_dom"/>
</dbReference>
<evidence type="ECO:0000259" key="3">
    <source>
        <dbReference type="PROSITE" id="PS50067"/>
    </source>
</evidence>
<dbReference type="PANTHER" id="PTHR47971:SF20">
    <property type="entry name" value="KINESIN-LIKE PROTEIN KIF24"/>
    <property type="match status" value="1"/>
</dbReference>
<dbReference type="GO" id="GO:0007019">
    <property type="term" value="P:microtubule depolymerization"/>
    <property type="evidence" value="ECO:0007669"/>
    <property type="project" value="TreeGrafter"/>
</dbReference>
<dbReference type="GO" id="GO:0005874">
    <property type="term" value="C:microtubule"/>
    <property type="evidence" value="ECO:0007669"/>
    <property type="project" value="TreeGrafter"/>
</dbReference>
<comment type="caution">
    <text evidence="4">The sequence shown here is derived from an EMBL/GenBank/DDBJ whole genome shotgun (WGS) entry which is preliminary data.</text>
</comment>
<evidence type="ECO:0000313" key="5">
    <source>
        <dbReference type="Proteomes" id="UP000003163"/>
    </source>
</evidence>
<dbReference type="GO" id="GO:0007018">
    <property type="term" value="P:microtubule-based movement"/>
    <property type="evidence" value="ECO:0007669"/>
    <property type="project" value="InterPro"/>
</dbReference>
<dbReference type="SMART" id="SM00129">
    <property type="entry name" value="KISc"/>
    <property type="match status" value="1"/>
</dbReference>
<dbReference type="InParanoid" id="J9D306"/>
<proteinExistence type="inferred from homology"/>
<accession>J9D306</accession>
<reference evidence="4 5" key="1">
    <citation type="submission" date="2011-08" db="EMBL/GenBank/DDBJ databases">
        <authorList>
            <person name="Liu Z.J."/>
            <person name="Shi F.L."/>
            <person name="Lu J.Q."/>
            <person name="Li M."/>
            <person name="Wang Z.L."/>
        </authorList>
    </citation>
    <scope>NUCLEOTIDE SEQUENCE [LARGE SCALE GENOMIC DNA]</scope>
    <source>
        <strain evidence="4 5">USNM 41457</strain>
    </source>
</reference>
<dbReference type="HOGENOM" id="CLU_284539_0_0_1"/>
<organism evidence="4 5">
    <name type="scientific">Edhazardia aedis (strain USNM 41457)</name>
    <name type="common">Microsporidian parasite</name>
    <dbReference type="NCBI Taxonomy" id="1003232"/>
    <lineage>
        <taxon>Eukaryota</taxon>
        <taxon>Fungi</taxon>
        <taxon>Fungi incertae sedis</taxon>
        <taxon>Microsporidia</taxon>
        <taxon>Edhazardia</taxon>
    </lineage>
</organism>
<dbReference type="InterPro" id="IPR027640">
    <property type="entry name" value="Kinesin-like_fam"/>
</dbReference>
<gene>
    <name evidence="4" type="ORF">EDEG_03580</name>
</gene>
<dbReference type="OrthoDB" id="3176171at2759"/>
<reference evidence="5" key="2">
    <citation type="submission" date="2015-07" db="EMBL/GenBank/DDBJ databases">
        <title>Contrasting host-pathogen interactions and genome evolution in two generalist and specialist microsporidian pathogens of mosquitoes.</title>
        <authorList>
            <consortium name="The Broad Institute Genomics Platform"/>
            <consortium name="The Broad Institute Genome Sequencing Center for Infectious Disease"/>
            <person name="Cuomo C.A."/>
            <person name="Sanscrainte N.D."/>
            <person name="Goldberg J.M."/>
            <person name="Heiman D."/>
            <person name="Young S."/>
            <person name="Zeng Q."/>
            <person name="Becnel J.J."/>
            <person name="Birren B.W."/>
        </authorList>
    </citation>
    <scope>NUCLEOTIDE SEQUENCE [LARGE SCALE GENOMIC DNA]</scope>
    <source>
        <strain evidence="5">USNM 41457</strain>
    </source>
</reference>
<dbReference type="STRING" id="1003232.J9D306"/>
<evidence type="ECO:0000256" key="1">
    <source>
        <dbReference type="PROSITE-ProRule" id="PRU00283"/>
    </source>
</evidence>
<dbReference type="Proteomes" id="UP000003163">
    <property type="component" value="Unassembled WGS sequence"/>
</dbReference>
<feature type="domain" description="Kinesin motor" evidence="3">
    <location>
        <begin position="647"/>
        <end position="953"/>
    </location>
</feature>
<sequence>MKKRKDENIHRKETNLSRDNQEKTKKDDKTESVSKNTAETKEDELKTDGFKIHPIESEKIEYRKKTDVFNIFSPDLSPKTNILNVLSEKKLDTEDKGSVSLQQKYKPEVNETPKSNISECKNQLAILNEEVNNVNQPFIYEDNVKNIDHRKSHLLDELLETQKYLNEKFDNTCKIFKNLEDAKDTKTDFKLHSSFDKNIKNPNFDLNITFESQNKIESPNSSLTGILNDISSSDMPFNTAKNDSDAFSIAESLEQLSIDNNSAKNINELKNGQNNSFSVCDGFDENLTFTLENASNLHSESYTSNCEAQISDKDKKPKFFNKKNFIKKCTLIESLTNAIKHDQNDQTMSQRRKKSVSSKETKILLVNKKNSLAAPINSTETLDSPKVSNAIIENTVKESEKRKFVIFKDKKNQLNETISKSNIDFPKSTHTTEKLNINHIKLISKKNFGNFCEYKKKLFSGFKKTDKTNILKQFKKISTLRTIKISYDFSDKDSDYDTTESLKIPIENVVFSPNNEIKRKKNKNYTMDELRNKDLFSKTISSESENEKIETTIANLLILSKSDFEITKKIIKLQSKPISALTKMKIFKNPYKFSNILDDTSKNTTKRDTDSKNYKCKTINYQNVNSVEKPLTEISKSESERNDLMKKIIVCVRKKPTTMYDKDVVDMKNGKVIVQELKKKLDLSQYIEEHEFHFNHTFDEYMRNEDIFDELKNIVNHVVSGGNGTMIAYGQTGTGKTHTMYHPSNGLVFQSINEWLKFRTSGYISFIEIYNSTVFDLLDFREKIELREKENSLYFSSLTEVEFKSLAEGIKIVNSGLICRKKGTTSTNNESSRSHAILRISSKKNEFTNDGNCLVLVDLAGSERGSDRLGTNKLTRNEGAEINKSLLALKECIRNLEKNCSYQPFRQSKLTQILKSSLIGMSQTVLIATISPAKESVEYTLNTLRYASKFNVPNKNKKLLNNEVVRRDEIVSLPTVTPYNQKYDFKDIKFQGNCKYNKKYFFSNSMPTQEFKKFNFDSSLCQKKIQNSEKSFCVDKNIASNNLLKNLRGQIKTISQSIIKETENTLDVKLLKKIKEFLKLIEKEIFRVKFS</sequence>
<evidence type="ECO:0000313" key="4">
    <source>
        <dbReference type="EMBL" id="EJW01954.1"/>
    </source>
</evidence>
<dbReference type="Pfam" id="PF00225">
    <property type="entry name" value="Kinesin"/>
    <property type="match status" value="1"/>
</dbReference>
<dbReference type="InterPro" id="IPR027417">
    <property type="entry name" value="P-loop_NTPase"/>
</dbReference>
<dbReference type="AlphaFoldDB" id="J9D306"/>
<name>J9D306_EDHAE</name>
<keyword evidence="1" id="KW-0547">Nucleotide-binding</keyword>
<evidence type="ECO:0000256" key="2">
    <source>
        <dbReference type="SAM" id="MobiDB-lite"/>
    </source>
</evidence>
<keyword evidence="5" id="KW-1185">Reference proteome</keyword>
<protein>
    <recommendedName>
        <fullName evidence="3">Kinesin motor domain-containing protein</fullName>
    </recommendedName>
</protein>
<feature type="region of interest" description="Disordered" evidence="2">
    <location>
        <begin position="1"/>
        <end position="46"/>
    </location>
</feature>
<comment type="similarity">
    <text evidence="1">Belongs to the TRAFAC class myosin-kinesin ATPase superfamily. Kinesin family.</text>
</comment>
<dbReference type="SUPFAM" id="SSF52540">
    <property type="entry name" value="P-loop containing nucleoside triphosphate hydrolases"/>
    <property type="match status" value="1"/>
</dbReference>
<dbReference type="PANTHER" id="PTHR47971">
    <property type="entry name" value="KINESIN-RELATED PROTEIN 6"/>
    <property type="match status" value="1"/>
</dbReference>
<dbReference type="GO" id="GO:0008017">
    <property type="term" value="F:microtubule binding"/>
    <property type="evidence" value="ECO:0007669"/>
    <property type="project" value="InterPro"/>
</dbReference>
<dbReference type="Gene3D" id="3.40.850.10">
    <property type="entry name" value="Kinesin motor domain"/>
    <property type="match status" value="1"/>
</dbReference>
<dbReference type="InterPro" id="IPR036961">
    <property type="entry name" value="Kinesin_motor_dom_sf"/>
</dbReference>
<keyword evidence="1" id="KW-0067">ATP-binding</keyword>
<dbReference type="VEuPathDB" id="MicrosporidiaDB:EDEG_03580"/>